<organism evidence="1 2">
    <name type="scientific">Thalassiosira oceanica</name>
    <name type="common">Marine diatom</name>
    <dbReference type="NCBI Taxonomy" id="159749"/>
    <lineage>
        <taxon>Eukaryota</taxon>
        <taxon>Sar</taxon>
        <taxon>Stramenopiles</taxon>
        <taxon>Ochrophyta</taxon>
        <taxon>Bacillariophyta</taxon>
        <taxon>Coscinodiscophyceae</taxon>
        <taxon>Thalassiosirophycidae</taxon>
        <taxon>Thalassiosirales</taxon>
        <taxon>Thalassiosiraceae</taxon>
        <taxon>Thalassiosira</taxon>
    </lineage>
</organism>
<protein>
    <submittedName>
        <fullName evidence="1">Uncharacterized protein</fullName>
    </submittedName>
</protein>
<keyword evidence="2" id="KW-1185">Reference proteome</keyword>
<evidence type="ECO:0000313" key="1">
    <source>
        <dbReference type="EMBL" id="EJK68812.1"/>
    </source>
</evidence>
<reference evidence="1 2" key="1">
    <citation type="journal article" date="2012" name="Genome Biol.">
        <title>Genome and low-iron response of an oceanic diatom adapted to chronic iron limitation.</title>
        <authorList>
            <person name="Lommer M."/>
            <person name="Specht M."/>
            <person name="Roy A.S."/>
            <person name="Kraemer L."/>
            <person name="Andreson R."/>
            <person name="Gutowska M.A."/>
            <person name="Wolf J."/>
            <person name="Bergner S.V."/>
            <person name="Schilhabel M.B."/>
            <person name="Klostermeier U.C."/>
            <person name="Beiko R.G."/>
            <person name="Rosenstiel P."/>
            <person name="Hippler M."/>
            <person name="Laroche J."/>
        </authorList>
    </citation>
    <scope>NUCLEOTIDE SEQUENCE [LARGE SCALE GENOMIC DNA]</scope>
    <source>
        <strain evidence="1 2">CCMP1005</strain>
    </source>
</reference>
<dbReference type="OrthoDB" id="205694at2759"/>
<accession>K0TE28</accession>
<proteinExistence type="predicted"/>
<dbReference type="AlphaFoldDB" id="K0TE28"/>
<sequence>MTGVAGSNRIHSAEDKATKRQLVIETISRRCKSSSNPTFQRIAWAIDSDDCKLEAEVLSGDRSCYSYKVHVNWRPELCVFAVLCFESAGDRDGNEFAITAAARELASVVVPIAIYDVDRDGLRMKLMVTEWSARATRLVDRLVNLRHPPGQALIVSSPCRDIELNVRVDADGEKQLKAGRSGVFQVSSSSKRRRVM</sequence>
<dbReference type="Proteomes" id="UP000266841">
    <property type="component" value="Unassembled WGS sequence"/>
</dbReference>
<dbReference type="EMBL" id="AGNL01010811">
    <property type="protein sequence ID" value="EJK68812.1"/>
    <property type="molecule type" value="Genomic_DNA"/>
</dbReference>
<evidence type="ECO:0000313" key="2">
    <source>
        <dbReference type="Proteomes" id="UP000266841"/>
    </source>
</evidence>
<name>K0TE28_THAOC</name>
<gene>
    <name evidence="1" type="ORF">THAOC_09981</name>
</gene>
<comment type="caution">
    <text evidence="1">The sequence shown here is derived from an EMBL/GenBank/DDBJ whole genome shotgun (WGS) entry which is preliminary data.</text>
</comment>